<dbReference type="RefSeq" id="WP_090348579.1">
    <property type="nucleotide sequence ID" value="NZ_LT629751.1"/>
</dbReference>
<dbReference type="InterPro" id="IPR010131">
    <property type="entry name" value="MdtP/NodT-like"/>
</dbReference>
<sequence>MPCTLPKKSTLAILVALTLSACTTIKPEQIPEQTLIEQGQADRAAAAADVEPITGMLTLEQAMARALKYNLERRSHLLEEAMAFRQLEVSHYDMLPELLAQAGYNWRDNDEISLSRNSETGELSPSQFISQERTHTLSNLGVSWNLLDLGAGYYNTRQQADRLLIAGEKRRKAMHVLMQDVRTAFWRAASAQKLRDEVRNTIAMAEQALVDSRQAESERLRNPLDALRYQRQVLENLRLLEAIDQELSTATTELAALINAPLGQPLEIAEPEFRVNRQALQIPVERMEEIAMTANADIREQHYNARIAREEARKTLVRLFPNLSFNYSVNYDTDSYLINNQWNEAGLQLSFNLFNLFTGPGQLKLAEAGIKLADQRRVAMQMATLAKTHLARQQLANALKQFERADDIWQTDQRISGHMNNRQSSQMQSQLDMVANQTTAILSLLRRYQALAQVQAAEARLQSTLGVEPRIGGVDDMPLPQLTRALIDGQHDWFDLGQPGRQGDRS</sequence>
<accession>A0A1H1RZ02</accession>
<evidence type="ECO:0000256" key="1">
    <source>
        <dbReference type="ARBA" id="ARBA00004442"/>
    </source>
</evidence>
<name>A0A1H1RZ02_9PSED</name>
<evidence type="ECO:0000256" key="2">
    <source>
        <dbReference type="SAM" id="SignalP"/>
    </source>
</evidence>
<reference evidence="4" key="1">
    <citation type="submission" date="2016-10" db="EMBL/GenBank/DDBJ databases">
        <authorList>
            <person name="Varghese N."/>
            <person name="Submissions S."/>
        </authorList>
    </citation>
    <scope>NUCLEOTIDE SEQUENCE [LARGE SCALE GENOMIC DNA]</scope>
    <source>
        <strain evidence="4">KCTC 32247</strain>
    </source>
</reference>
<feature type="signal peptide" evidence="2">
    <location>
        <begin position="1"/>
        <end position="21"/>
    </location>
</feature>
<comment type="subcellular location">
    <subcellularLocation>
        <location evidence="1">Cell outer membrane</location>
    </subcellularLocation>
</comment>
<dbReference type="Gene3D" id="1.20.1600.10">
    <property type="entry name" value="Outer membrane efflux proteins (OEP)"/>
    <property type="match status" value="1"/>
</dbReference>
<dbReference type="Proteomes" id="UP000243359">
    <property type="component" value="Chromosome I"/>
</dbReference>
<keyword evidence="2" id="KW-0732">Signal</keyword>
<dbReference type="STRING" id="1392877.SAMN05216221_1752"/>
<dbReference type="OrthoDB" id="9764652at2"/>
<evidence type="ECO:0000313" key="3">
    <source>
        <dbReference type="EMBL" id="SDS40848.1"/>
    </source>
</evidence>
<gene>
    <name evidence="3" type="ORF">SAMN05216221_1752</name>
</gene>
<dbReference type="EMBL" id="LT629751">
    <property type="protein sequence ID" value="SDS40848.1"/>
    <property type="molecule type" value="Genomic_DNA"/>
</dbReference>
<evidence type="ECO:0000313" key="4">
    <source>
        <dbReference type="Proteomes" id="UP000243359"/>
    </source>
</evidence>
<organism evidence="3 4">
    <name type="scientific">Pseudomonas oryzae</name>
    <dbReference type="NCBI Taxonomy" id="1392877"/>
    <lineage>
        <taxon>Bacteria</taxon>
        <taxon>Pseudomonadati</taxon>
        <taxon>Pseudomonadota</taxon>
        <taxon>Gammaproteobacteria</taxon>
        <taxon>Pseudomonadales</taxon>
        <taxon>Pseudomonadaceae</taxon>
        <taxon>Pseudomonas</taxon>
    </lineage>
</organism>
<feature type="chain" id="PRO_5009259477" evidence="2">
    <location>
        <begin position="22"/>
        <end position="506"/>
    </location>
</feature>
<dbReference type="PROSITE" id="PS51257">
    <property type="entry name" value="PROKAR_LIPOPROTEIN"/>
    <property type="match status" value="1"/>
</dbReference>
<protein>
    <submittedName>
        <fullName evidence="3">Outer membrane protein TolC</fullName>
    </submittedName>
</protein>
<dbReference type="GO" id="GO:0016020">
    <property type="term" value="C:membrane"/>
    <property type="evidence" value="ECO:0007669"/>
    <property type="project" value="UniProtKB-SubCell"/>
</dbReference>
<dbReference type="PANTHER" id="PTHR30203:SF29">
    <property type="entry name" value="PROTEIN CYAE"/>
    <property type="match status" value="1"/>
</dbReference>
<dbReference type="AlphaFoldDB" id="A0A1H1RZ02"/>
<dbReference type="GO" id="GO:0015562">
    <property type="term" value="F:efflux transmembrane transporter activity"/>
    <property type="evidence" value="ECO:0007669"/>
    <property type="project" value="InterPro"/>
</dbReference>
<dbReference type="SUPFAM" id="SSF56954">
    <property type="entry name" value="Outer membrane efflux proteins (OEP)"/>
    <property type="match status" value="1"/>
</dbReference>
<keyword evidence="4" id="KW-1185">Reference proteome</keyword>
<proteinExistence type="predicted"/>
<dbReference type="PANTHER" id="PTHR30203">
    <property type="entry name" value="OUTER MEMBRANE CATION EFFLUX PROTEIN"/>
    <property type="match status" value="1"/>
</dbReference>